<keyword evidence="2" id="KW-1133">Transmembrane helix</keyword>
<evidence type="ECO:0000313" key="3">
    <source>
        <dbReference type="EMBL" id="KNX36841.1"/>
    </source>
</evidence>
<name>A0A0L6CG92_9MICO</name>
<sequence length="235" mass="25732">MQQPTWTDLINLIRAVLSWPVVVLVVLLVFRDKVRGLIDRMTKVDSPIASAEFVRELEGAERSSASAVGNREPFSPAGPATSPTAPPTDRPAGDGATAPEADAEPVPPSTPHRPLPPPMQYWPVPPEQEGRLPHEWDVLGRSNPSGLVIRSWEQLDHHINAVARAHDESIRTRSRLEDSLETLRRHGLVNDAYVEAAIALRNGRNMVAHDAQVPRSGAAMAYATTALDLRRKLIG</sequence>
<evidence type="ECO:0000313" key="4">
    <source>
        <dbReference type="Proteomes" id="UP000037397"/>
    </source>
</evidence>
<reference evidence="4" key="1">
    <citation type="submission" date="2015-03" db="EMBL/GenBank/DDBJ databases">
        <title>Luteipulveratus halotolerans sp. nov., a novel actinobacterium (Dermacoccaceae) from Sarawak, Malaysia.</title>
        <authorList>
            <person name="Juboi H."/>
            <person name="Basik A."/>
            <person name="Shamsul S.S."/>
            <person name="Arnold P."/>
            <person name="Schmitt E.K."/>
            <person name="Sanglier J.-J."/>
            <person name="Yeo T."/>
        </authorList>
    </citation>
    <scope>NUCLEOTIDE SEQUENCE [LARGE SCALE GENOMIC DNA]</scope>
    <source>
        <strain evidence="4">C296001</strain>
    </source>
</reference>
<evidence type="ECO:0008006" key="5">
    <source>
        <dbReference type="Google" id="ProtNLM"/>
    </source>
</evidence>
<protein>
    <recommendedName>
        <fullName evidence="5">DUF4145 domain-containing protein</fullName>
    </recommendedName>
</protein>
<keyword evidence="4" id="KW-1185">Reference proteome</keyword>
<accession>A0A0L6CG92</accession>
<evidence type="ECO:0000256" key="1">
    <source>
        <dbReference type="SAM" id="MobiDB-lite"/>
    </source>
</evidence>
<feature type="transmembrane region" description="Helical" evidence="2">
    <location>
        <begin position="12"/>
        <end position="30"/>
    </location>
</feature>
<feature type="compositionally biased region" description="Low complexity" evidence="1">
    <location>
        <begin position="73"/>
        <end position="83"/>
    </location>
</feature>
<comment type="caution">
    <text evidence="3">The sequence shown here is derived from an EMBL/GenBank/DDBJ whole genome shotgun (WGS) entry which is preliminary data.</text>
</comment>
<keyword evidence="2" id="KW-0812">Transmembrane</keyword>
<feature type="region of interest" description="Disordered" evidence="1">
    <location>
        <begin position="61"/>
        <end position="126"/>
    </location>
</feature>
<dbReference type="EMBL" id="LAIR01000002">
    <property type="protein sequence ID" value="KNX36841.1"/>
    <property type="molecule type" value="Genomic_DNA"/>
</dbReference>
<dbReference type="Proteomes" id="UP000037397">
    <property type="component" value="Unassembled WGS sequence"/>
</dbReference>
<dbReference type="STRING" id="1631356.VV01_06255"/>
<feature type="compositionally biased region" description="Pro residues" evidence="1">
    <location>
        <begin position="105"/>
        <end position="126"/>
    </location>
</feature>
<dbReference type="AlphaFoldDB" id="A0A0L6CG92"/>
<evidence type="ECO:0000256" key="2">
    <source>
        <dbReference type="SAM" id="Phobius"/>
    </source>
</evidence>
<gene>
    <name evidence="3" type="ORF">VV01_06255</name>
</gene>
<proteinExistence type="predicted"/>
<dbReference type="RefSeq" id="WP_050669134.1">
    <property type="nucleotide sequence ID" value="NZ_LAIR01000002.1"/>
</dbReference>
<keyword evidence="2" id="KW-0472">Membrane</keyword>
<organism evidence="3 4">
    <name type="scientific">Luteipulveratus halotolerans</name>
    <dbReference type="NCBI Taxonomy" id="1631356"/>
    <lineage>
        <taxon>Bacteria</taxon>
        <taxon>Bacillati</taxon>
        <taxon>Actinomycetota</taxon>
        <taxon>Actinomycetes</taxon>
        <taxon>Micrococcales</taxon>
        <taxon>Dermacoccaceae</taxon>
        <taxon>Luteipulveratus</taxon>
    </lineage>
</organism>